<dbReference type="HOGENOM" id="CLU_1421174_0_0_1"/>
<evidence type="ECO:0000256" key="1">
    <source>
        <dbReference type="SAM" id="MobiDB-lite"/>
    </source>
</evidence>
<feature type="compositionally biased region" description="Basic residues" evidence="1">
    <location>
        <begin position="46"/>
        <end position="61"/>
    </location>
</feature>
<gene>
    <name evidence="2" type="ORF">AUEXF2481DRAFT_673653</name>
</gene>
<dbReference type="AlphaFoldDB" id="A0A074YET6"/>
<dbReference type="GeneID" id="25370376"/>
<evidence type="ECO:0000313" key="2">
    <source>
        <dbReference type="EMBL" id="KEQ96250.1"/>
    </source>
</evidence>
<dbReference type="OrthoDB" id="3932760at2759"/>
<dbReference type="EMBL" id="KL584757">
    <property type="protein sequence ID" value="KEQ96250.1"/>
    <property type="molecule type" value="Genomic_DNA"/>
</dbReference>
<feature type="compositionally biased region" description="Polar residues" evidence="1">
    <location>
        <begin position="73"/>
        <end position="95"/>
    </location>
</feature>
<feature type="compositionally biased region" description="Polar residues" evidence="1">
    <location>
        <begin position="112"/>
        <end position="133"/>
    </location>
</feature>
<dbReference type="RefSeq" id="XP_013344765.1">
    <property type="nucleotide sequence ID" value="XM_013489311.1"/>
</dbReference>
<proteinExistence type="predicted"/>
<keyword evidence="3" id="KW-1185">Reference proteome</keyword>
<feature type="region of interest" description="Disordered" evidence="1">
    <location>
        <begin position="30"/>
        <end position="98"/>
    </location>
</feature>
<accession>A0A074YET6</accession>
<reference evidence="2 3" key="1">
    <citation type="journal article" date="2014" name="BMC Genomics">
        <title>Genome sequencing of four Aureobasidium pullulans varieties: biotechnological potential, stress tolerance, and description of new species.</title>
        <authorList>
            <person name="Gostin Ar C."/>
            <person name="Ohm R.A."/>
            <person name="Kogej T."/>
            <person name="Sonjak S."/>
            <person name="Turk M."/>
            <person name="Zajc J."/>
            <person name="Zalar P."/>
            <person name="Grube M."/>
            <person name="Sun H."/>
            <person name="Han J."/>
            <person name="Sharma A."/>
            <person name="Chiniquy J."/>
            <person name="Ngan C.Y."/>
            <person name="Lipzen A."/>
            <person name="Barry K."/>
            <person name="Grigoriev I.V."/>
            <person name="Gunde-Cimerman N."/>
        </authorList>
    </citation>
    <scope>NUCLEOTIDE SEQUENCE [LARGE SCALE GENOMIC DNA]</scope>
    <source>
        <strain evidence="2 3">EXF-2481</strain>
    </source>
</reference>
<feature type="region of interest" description="Disordered" evidence="1">
    <location>
        <begin position="112"/>
        <end position="191"/>
    </location>
</feature>
<dbReference type="Proteomes" id="UP000030641">
    <property type="component" value="Unassembled WGS sequence"/>
</dbReference>
<protein>
    <submittedName>
        <fullName evidence="2">Uncharacterized protein</fullName>
    </submittedName>
</protein>
<organism evidence="2 3">
    <name type="scientific">Aureobasidium subglaciale (strain EXF-2481)</name>
    <name type="common">Aureobasidium pullulans var. subglaciale</name>
    <dbReference type="NCBI Taxonomy" id="1043005"/>
    <lineage>
        <taxon>Eukaryota</taxon>
        <taxon>Fungi</taxon>
        <taxon>Dikarya</taxon>
        <taxon>Ascomycota</taxon>
        <taxon>Pezizomycotina</taxon>
        <taxon>Dothideomycetes</taxon>
        <taxon>Dothideomycetidae</taxon>
        <taxon>Dothideales</taxon>
        <taxon>Saccotheciaceae</taxon>
        <taxon>Aureobasidium</taxon>
    </lineage>
</organism>
<dbReference type="InParanoid" id="A0A074YET6"/>
<sequence>MWINSRHAILSTLLGLHRSEPSQSELLESNHLSDMSEIHRSPKTVQKPKSRRQAWVHRRRQIQTDQENKKQPEQSAENPNTTLGPTASTISTMAPQTFDGARRRASLQGIGSTLNFLTPPTESKDWSSPQSCPSPAGDDLNDAVTHRPATPEIIKVTHQTDNSETMGVGLQITPRTTFDRDPVPTSRVAAT</sequence>
<evidence type="ECO:0000313" key="3">
    <source>
        <dbReference type="Proteomes" id="UP000030641"/>
    </source>
</evidence>
<name>A0A074YET6_AURSE</name>